<evidence type="ECO:0000313" key="2">
    <source>
        <dbReference type="Proteomes" id="UP000789831"/>
    </source>
</evidence>
<proteinExistence type="predicted"/>
<comment type="caution">
    <text evidence="1">The sequence shown here is derived from an EMBL/GenBank/DDBJ whole genome shotgun (WGS) entry which is preliminary data.</text>
</comment>
<organism evidence="1 2">
    <name type="scientific">Ambispora gerdemannii</name>
    <dbReference type="NCBI Taxonomy" id="144530"/>
    <lineage>
        <taxon>Eukaryota</taxon>
        <taxon>Fungi</taxon>
        <taxon>Fungi incertae sedis</taxon>
        <taxon>Mucoromycota</taxon>
        <taxon>Glomeromycotina</taxon>
        <taxon>Glomeromycetes</taxon>
        <taxon>Archaeosporales</taxon>
        <taxon>Ambisporaceae</taxon>
        <taxon>Ambispora</taxon>
    </lineage>
</organism>
<dbReference type="AlphaFoldDB" id="A0A9N9E1V0"/>
<evidence type="ECO:0000313" key="1">
    <source>
        <dbReference type="EMBL" id="CAG8659337.1"/>
    </source>
</evidence>
<accession>A0A9N9E1V0</accession>
<name>A0A9N9E1V0_9GLOM</name>
<reference evidence="1" key="1">
    <citation type="submission" date="2021-06" db="EMBL/GenBank/DDBJ databases">
        <authorList>
            <person name="Kallberg Y."/>
            <person name="Tangrot J."/>
            <person name="Rosling A."/>
        </authorList>
    </citation>
    <scope>NUCLEOTIDE SEQUENCE</scope>
    <source>
        <strain evidence="1">MT106</strain>
    </source>
</reference>
<dbReference type="Proteomes" id="UP000789831">
    <property type="component" value="Unassembled WGS sequence"/>
</dbReference>
<dbReference type="EMBL" id="CAJVPL010005604">
    <property type="protein sequence ID" value="CAG8659337.1"/>
    <property type="molecule type" value="Genomic_DNA"/>
</dbReference>
<feature type="non-terminal residue" evidence="1">
    <location>
        <position position="1"/>
    </location>
</feature>
<sequence>TMITAISIPMTKMIKAGKTVQNYEEKGTPLQHQHQWKDMSSRLTTPTIKQINIENKQEE</sequence>
<gene>
    <name evidence="1" type="ORF">AGERDE_LOCUS11738</name>
</gene>
<protein>
    <submittedName>
        <fullName evidence="1">5111_t:CDS:1</fullName>
    </submittedName>
</protein>
<keyword evidence="2" id="KW-1185">Reference proteome</keyword>